<accession>A0A2Z5Y4B5</accession>
<comment type="similarity">
    <text evidence="1">Belongs to the carbohydrate kinase pfkB family.</text>
</comment>
<dbReference type="EC" id="2.7.1.144" evidence="7 8"/>
<protein>
    <recommendedName>
        <fullName evidence="7 8">Tagatose-6-phosphate kinase</fullName>
        <ecNumber evidence="7 8">2.7.1.144</ecNumber>
    </recommendedName>
</protein>
<evidence type="ECO:0000313" key="11">
    <source>
        <dbReference type="Proteomes" id="UP000269226"/>
    </source>
</evidence>
<feature type="domain" description="Carbohydrate kinase PfkB" evidence="9">
    <location>
        <begin position="7"/>
        <end position="291"/>
    </location>
</feature>
<keyword evidence="3 8" id="KW-0423">Lactose metabolism</keyword>
<evidence type="ECO:0000256" key="3">
    <source>
        <dbReference type="ARBA" id="ARBA00022736"/>
    </source>
</evidence>
<dbReference type="GO" id="GO:0005524">
    <property type="term" value="F:ATP binding"/>
    <property type="evidence" value="ECO:0007669"/>
    <property type="project" value="UniProtKB-KW"/>
</dbReference>
<dbReference type="InterPro" id="IPR005926">
    <property type="entry name" value="LacC"/>
</dbReference>
<evidence type="ECO:0000256" key="7">
    <source>
        <dbReference type="NCBIfam" id="TIGR01231"/>
    </source>
</evidence>
<proteinExistence type="inferred from homology"/>
<dbReference type="PIRSF" id="PIRSF000535">
    <property type="entry name" value="1PFK/6PFK/LacC"/>
    <property type="match status" value="1"/>
</dbReference>
<dbReference type="InterPro" id="IPR011611">
    <property type="entry name" value="PfkB_dom"/>
</dbReference>
<dbReference type="PROSITE" id="PS00584">
    <property type="entry name" value="PFKB_KINASES_2"/>
    <property type="match status" value="1"/>
</dbReference>
<comment type="pathway">
    <text evidence="8">Carbohydrate metabolism; D-tagatose 6-phosphate degradation; D-glyceraldehyde 3-phosphate and glycerone phosphate from D-tagatose 6-phosphate: step 1/2.</text>
</comment>
<dbReference type="InterPro" id="IPR002173">
    <property type="entry name" value="Carboh/pur_kinase_PfkB_CS"/>
</dbReference>
<evidence type="ECO:0000256" key="2">
    <source>
        <dbReference type="ARBA" id="ARBA00022679"/>
    </source>
</evidence>
<evidence type="ECO:0000256" key="8">
    <source>
        <dbReference type="PIRNR" id="PIRNR000535"/>
    </source>
</evidence>
<dbReference type="PANTHER" id="PTHR46566:SF5">
    <property type="entry name" value="1-PHOSPHOFRUCTOKINASE"/>
    <property type="match status" value="1"/>
</dbReference>
<dbReference type="FunFam" id="3.40.1190.20:FF:000001">
    <property type="entry name" value="Phosphofructokinase"/>
    <property type="match status" value="1"/>
</dbReference>
<sequence length="310" mass="34301">MIVTITMNPSIDISYPLEQFQLNTVNRVNHVKKTAGGKGLNVTRTLKQLNTDVIASGLIGGFLGEQIKAQLNEQGIQHAFSRIAGETRNCIAILHDGKQTEILEKGPKITSEEAENFLKEFKQLVKKADILSFSGSLPEGLSKDFYIQMIKICNEQNKPVVLDCSGESLEYVLKGTEKPLLIKPNVEELSGLLNKKLPEDLNEFRSILDQPIFSGIEWIVVSMGGQGAFAKHQENFYQVKIPKIEVKNPVGSGDVTVAGLTYALSENKSDLEVLKIANTLGMLNAQEAETGRVNMDHFDDLSKQIEIIKF</sequence>
<dbReference type="GO" id="GO:0019512">
    <property type="term" value="P:lactose catabolic process via tagatose-6-phosphate"/>
    <property type="evidence" value="ECO:0007669"/>
    <property type="project" value="InterPro"/>
</dbReference>
<evidence type="ECO:0000256" key="4">
    <source>
        <dbReference type="ARBA" id="ARBA00022741"/>
    </source>
</evidence>
<comment type="similarity">
    <text evidence="8">Belongs to the carbohydrate kinase PfkB family. LacC subfamily.</text>
</comment>
<dbReference type="InterPro" id="IPR029056">
    <property type="entry name" value="Ribokinase-like"/>
</dbReference>
<evidence type="ECO:0000259" key="9">
    <source>
        <dbReference type="Pfam" id="PF00294"/>
    </source>
</evidence>
<dbReference type="UniPathway" id="UPA00704">
    <property type="reaction ID" value="UER00715"/>
</dbReference>
<dbReference type="GO" id="GO:0044281">
    <property type="term" value="P:small molecule metabolic process"/>
    <property type="evidence" value="ECO:0007669"/>
    <property type="project" value="UniProtKB-ARBA"/>
</dbReference>
<keyword evidence="5 10" id="KW-0418">Kinase</keyword>
<dbReference type="CDD" id="cd01164">
    <property type="entry name" value="FruK_PfkB_like"/>
    <property type="match status" value="1"/>
</dbReference>
<evidence type="ECO:0000256" key="5">
    <source>
        <dbReference type="ARBA" id="ARBA00022777"/>
    </source>
</evidence>
<gene>
    <name evidence="10" type="ORF">DAT561_1513</name>
</gene>
<dbReference type="GO" id="GO:0005829">
    <property type="term" value="C:cytosol"/>
    <property type="evidence" value="ECO:0007669"/>
    <property type="project" value="TreeGrafter"/>
</dbReference>
<dbReference type="AlphaFoldDB" id="A0A2Z5Y4B5"/>
<organism evidence="10 11">
    <name type="scientific">Melissococcus plutonius</name>
    <dbReference type="NCBI Taxonomy" id="33970"/>
    <lineage>
        <taxon>Bacteria</taxon>
        <taxon>Bacillati</taxon>
        <taxon>Bacillota</taxon>
        <taxon>Bacilli</taxon>
        <taxon>Lactobacillales</taxon>
        <taxon>Enterococcaceae</taxon>
        <taxon>Melissococcus</taxon>
    </lineage>
</organism>
<evidence type="ECO:0000256" key="6">
    <source>
        <dbReference type="ARBA" id="ARBA00022840"/>
    </source>
</evidence>
<evidence type="ECO:0000313" key="10">
    <source>
        <dbReference type="EMBL" id="BBC61608.1"/>
    </source>
</evidence>
<name>A0A2Z5Y4B5_9ENTE</name>
<dbReference type="GO" id="GO:2001059">
    <property type="term" value="P:D-tagatose 6-phosphate catabolic process"/>
    <property type="evidence" value="ECO:0007669"/>
    <property type="project" value="UniProtKB-UniPathway"/>
</dbReference>
<dbReference type="NCBIfam" id="TIGR01231">
    <property type="entry name" value="lacC"/>
    <property type="match status" value="1"/>
</dbReference>
<dbReference type="GO" id="GO:0009024">
    <property type="term" value="F:tagatose-6-phosphate kinase activity"/>
    <property type="evidence" value="ECO:0007669"/>
    <property type="project" value="UniProtKB-UniRule"/>
</dbReference>
<dbReference type="RefSeq" id="WP_015695415.1">
    <property type="nucleotide sequence ID" value="NZ_AP018492.1"/>
</dbReference>
<dbReference type="SUPFAM" id="SSF53613">
    <property type="entry name" value="Ribokinase-like"/>
    <property type="match status" value="1"/>
</dbReference>
<keyword evidence="6 8" id="KW-0067">ATP-binding</keyword>
<dbReference type="InterPro" id="IPR017583">
    <property type="entry name" value="Tagatose/fructose_Pkinase"/>
</dbReference>
<keyword evidence="4 8" id="KW-0547">Nucleotide-binding</keyword>
<dbReference type="EMBL" id="AP018492">
    <property type="protein sequence ID" value="BBC61608.1"/>
    <property type="molecule type" value="Genomic_DNA"/>
</dbReference>
<dbReference type="Pfam" id="PF00294">
    <property type="entry name" value="PfkB"/>
    <property type="match status" value="1"/>
</dbReference>
<evidence type="ECO:0000256" key="1">
    <source>
        <dbReference type="ARBA" id="ARBA00005380"/>
    </source>
</evidence>
<reference evidence="10 11" key="1">
    <citation type="submission" date="2018-01" db="EMBL/GenBank/DDBJ databases">
        <title>Whole genome sequence of Melissococcus plutonius DAT561.</title>
        <authorList>
            <person name="Okumura K."/>
            <person name="Takamatsu D."/>
            <person name="Okura M."/>
        </authorList>
    </citation>
    <scope>NUCLEOTIDE SEQUENCE [LARGE SCALE GENOMIC DNA]</scope>
    <source>
        <strain evidence="10 11">DAT561</strain>
    </source>
</reference>
<dbReference type="GO" id="GO:0008443">
    <property type="term" value="F:phosphofructokinase activity"/>
    <property type="evidence" value="ECO:0007669"/>
    <property type="project" value="TreeGrafter"/>
</dbReference>
<dbReference type="GeneID" id="57044042"/>
<dbReference type="NCBIfam" id="TIGR03168">
    <property type="entry name" value="1-PFK"/>
    <property type="match status" value="1"/>
</dbReference>
<keyword evidence="2 8" id="KW-0808">Transferase</keyword>
<dbReference type="Proteomes" id="UP000269226">
    <property type="component" value="Chromosome"/>
</dbReference>
<comment type="catalytic activity">
    <reaction evidence="8">
        <text>D-tagatofuranose 6-phosphate + ATP = D-tagatofuranose 1,6-bisphosphate + ADP + H(+)</text>
        <dbReference type="Rhea" id="RHEA:12420"/>
        <dbReference type="ChEBI" id="CHEBI:15378"/>
        <dbReference type="ChEBI" id="CHEBI:30616"/>
        <dbReference type="ChEBI" id="CHEBI:58694"/>
        <dbReference type="ChEBI" id="CHEBI:58695"/>
        <dbReference type="ChEBI" id="CHEBI:456216"/>
        <dbReference type="EC" id="2.7.1.144"/>
    </reaction>
</comment>
<dbReference type="Gene3D" id="3.40.1190.20">
    <property type="match status" value="1"/>
</dbReference>
<dbReference type="PANTHER" id="PTHR46566">
    <property type="entry name" value="1-PHOSPHOFRUCTOKINASE-RELATED"/>
    <property type="match status" value="1"/>
</dbReference>